<dbReference type="EMBL" id="SHKL01000001">
    <property type="protein sequence ID" value="RZT87249.1"/>
    <property type="molecule type" value="Genomic_DNA"/>
</dbReference>
<dbReference type="Gene3D" id="1.20.140.10">
    <property type="entry name" value="Butyryl-CoA Dehydrogenase, subunit A, domain 3"/>
    <property type="match status" value="1"/>
</dbReference>
<accession>A0A4Q7V3S6</accession>
<comment type="caution">
    <text evidence="2">The sequence shown here is derived from an EMBL/GenBank/DDBJ whole genome shotgun (WGS) entry which is preliminary data.</text>
</comment>
<proteinExistence type="predicted"/>
<dbReference type="OrthoDB" id="107064at2"/>
<evidence type="ECO:0000313" key="3">
    <source>
        <dbReference type="Proteomes" id="UP000291591"/>
    </source>
</evidence>
<sequence>MRDDVRTPGSPSPSTRSPADRDDSLLGSPPGSPYDSGHAPRYDTAAPDPGPDPVASRFTRAARCGELDLPSPGRGATPRRWATLARWGRSDLAFARLAEGHTDALAILDEGGAVARPGARYGVWAARSGGTGADLGDGPRHGRRLFGTVRFCSGAHLLDRALVVAAGPGGSRIVDVALDDPRVRPVPGTWRSHGMAGSDSADVELDGVAVTDDQLLGAPGFYTDRPGFWWGGGGVAAVWLGGAAGVCDDVTAALRAGRPDAHQLAGLGAVHTAVATADALLARTARRIDADPGSPHRDDVWTARAAAEHLCRTVLDAAPRIAGAATLTRDDRFAARLADLQVYSRQHHGDRDLAELGRAVLDGDR</sequence>
<gene>
    <name evidence="2" type="ORF">EV383_4159</name>
</gene>
<dbReference type="Proteomes" id="UP000291591">
    <property type="component" value="Unassembled WGS sequence"/>
</dbReference>
<protein>
    <recommendedName>
        <fullName evidence="4">Alkylation response protein AidB-like acyl-CoA dehydrogenase</fullName>
    </recommendedName>
</protein>
<feature type="region of interest" description="Disordered" evidence="1">
    <location>
        <begin position="1"/>
        <end position="56"/>
    </location>
</feature>
<dbReference type="InterPro" id="IPR046373">
    <property type="entry name" value="Acyl-CoA_Oxase/DH_mid-dom_sf"/>
</dbReference>
<organism evidence="2 3">
    <name type="scientific">Pseudonocardia sediminis</name>
    <dbReference type="NCBI Taxonomy" id="1397368"/>
    <lineage>
        <taxon>Bacteria</taxon>
        <taxon>Bacillati</taxon>
        <taxon>Actinomycetota</taxon>
        <taxon>Actinomycetes</taxon>
        <taxon>Pseudonocardiales</taxon>
        <taxon>Pseudonocardiaceae</taxon>
        <taxon>Pseudonocardia</taxon>
    </lineage>
</organism>
<evidence type="ECO:0000256" key="1">
    <source>
        <dbReference type="SAM" id="MobiDB-lite"/>
    </source>
</evidence>
<feature type="compositionally biased region" description="Low complexity" evidence="1">
    <location>
        <begin position="7"/>
        <end position="17"/>
    </location>
</feature>
<name>A0A4Q7V3S6_PSEST</name>
<dbReference type="Gene3D" id="2.40.110.10">
    <property type="entry name" value="Butyryl-CoA Dehydrogenase, subunit A, domain 2"/>
    <property type="match status" value="1"/>
</dbReference>
<dbReference type="AlphaFoldDB" id="A0A4Q7V3S6"/>
<dbReference type="InterPro" id="IPR036250">
    <property type="entry name" value="AcylCo_DH-like_C"/>
</dbReference>
<dbReference type="SUPFAM" id="SSF56645">
    <property type="entry name" value="Acyl-CoA dehydrogenase NM domain-like"/>
    <property type="match status" value="1"/>
</dbReference>
<evidence type="ECO:0000313" key="2">
    <source>
        <dbReference type="EMBL" id="RZT87249.1"/>
    </source>
</evidence>
<evidence type="ECO:0008006" key="4">
    <source>
        <dbReference type="Google" id="ProtNLM"/>
    </source>
</evidence>
<keyword evidence="3" id="KW-1185">Reference proteome</keyword>
<dbReference type="InterPro" id="IPR009100">
    <property type="entry name" value="AcylCoA_DH/oxidase_NM_dom_sf"/>
</dbReference>
<reference evidence="2 3" key="1">
    <citation type="submission" date="2019-02" db="EMBL/GenBank/DDBJ databases">
        <title>Sequencing the genomes of 1000 actinobacteria strains.</title>
        <authorList>
            <person name="Klenk H.-P."/>
        </authorList>
    </citation>
    <scope>NUCLEOTIDE SEQUENCE [LARGE SCALE GENOMIC DNA]</scope>
    <source>
        <strain evidence="2 3">DSM 45779</strain>
    </source>
</reference>
<dbReference type="SUPFAM" id="SSF47203">
    <property type="entry name" value="Acyl-CoA dehydrogenase C-terminal domain-like"/>
    <property type="match status" value="1"/>
</dbReference>
<dbReference type="GO" id="GO:0016627">
    <property type="term" value="F:oxidoreductase activity, acting on the CH-CH group of donors"/>
    <property type="evidence" value="ECO:0007669"/>
    <property type="project" value="InterPro"/>
</dbReference>
<dbReference type="RefSeq" id="WP_130291428.1">
    <property type="nucleotide sequence ID" value="NZ_SHKL01000001.1"/>
</dbReference>